<dbReference type="Pfam" id="PF00575">
    <property type="entry name" value="S1"/>
    <property type="match status" value="1"/>
</dbReference>
<dbReference type="SMART" id="SM00316">
    <property type="entry name" value="S1"/>
    <property type="match status" value="1"/>
</dbReference>
<evidence type="ECO:0000259" key="9">
    <source>
        <dbReference type="PROSITE" id="PS50126"/>
    </source>
</evidence>
<reference evidence="10 11" key="1">
    <citation type="submission" date="2019-09" db="EMBL/GenBank/DDBJ databases">
        <title>NBRP : Genome information of microbial organism related human and environment.</title>
        <authorList>
            <person name="Hattori M."/>
            <person name="Oshima K."/>
            <person name="Inaba H."/>
            <person name="Suda W."/>
            <person name="Sakamoto M."/>
            <person name="Iino T."/>
            <person name="Kitahara M."/>
            <person name="Oshida Y."/>
            <person name="Iida T."/>
            <person name="Kudo T."/>
            <person name="Itoh T."/>
            <person name="Ohkuma M."/>
        </authorList>
    </citation>
    <scope>NUCLEOTIDE SEQUENCE [LARGE SCALE GENOMIC DNA]</scope>
    <source>
        <strain evidence="10 11">Hi-2</strain>
    </source>
</reference>
<dbReference type="EMBL" id="BKCL01000005">
    <property type="protein sequence ID" value="GEQ98325.1"/>
    <property type="molecule type" value="Genomic_DNA"/>
</dbReference>
<dbReference type="InterPro" id="IPR001900">
    <property type="entry name" value="RNase_II/R"/>
</dbReference>
<evidence type="ECO:0000313" key="10">
    <source>
        <dbReference type="EMBL" id="GEQ98325.1"/>
    </source>
</evidence>
<dbReference type="PROSITE" id="PS01175">
    <property type="entry name" value="RIBONUCLEASE_II"/>
    <property type="match status" value="1"/>
</dbReference>
<dbReference type="InterPro" id="IPR003029">
    <property type="entry name" value="S1_domain"/>
</dbReference>
<dbReference type="SUPFAM" id="SSF50249">
    <property type="entry name" value="Nucleic acid-binding proteins"/>
    <property type="match status" value="2"/>
</dbReference>
<dbReference type="GO" id="GO:0003723">
    <property type="term" value="F:RNA binding"/>
    <property type="evidence" value="ECO:0007669"/>
    <property type="project" value="UniProtKB-UniRule"/>
</dbReference>
<evidence type="ECO:0000313" key="11">
    <source>
        <dbReference type="Proteomes" id="UP000322084"/>
    </source>
</evidence>
<comment type="caution">
    <text evidence="10">The sequence shown here is derived from an EMBL/GenBank/DDBJ whole genome shotgun (WGS) entry which is preliminary data.</text>
</comment>
<accession>A0A5A7MTK2</accession>
<gene>
    <name evidence="7 10" type="primary">rnr</name>
    <name evidence="10" type="ORF">JCM17844_19620</name>
</gene>
<dbReference type="GO" id="GO:0006402">
    <property type="term" value="P:mRNA catabolic process"/>
    <property type="evidence" value="ECO:0007669"/>
    <property type="project" value="TreeGrafter"/>
</dbReference>
<evidence type="ECO:0000256" key="6">
    <source>
        <dbReference type="ARBA" id="ARBA00022884"/>
    </source>
</evidence>
<dbReference type="EC" id="3.1.13.1" evidence="7"/>
<dbReference type="AlphaFoldDB" id="A0A5A7MTK2"/>
<comment type="similarity">
    <text evidence="7">Belongs to the RNR ribonuclease family. RNase R subfamily.</text>
</comment>
<comment type="catalytic activity">
    <reaction evidence="1 7">
        <text>Exonucleolytic cleavage in the 3'- to 5'-direction to yield nucleoside 5'-phosphates.</text>
        <dbReference type="EC" id="3.1.13.1"/>
    </reaction>
</comment>
<feature type="region of interest" description="Disordered" evidence="8">
    <location>
        <begin position="721"/>
        <end position="778"/>
    </location>
</feature>
<dbReference type="InterPro" id="IPR012340">
    <property type="entry name" value="NA-bd_OB-fold"/>
</dbReference>
<keyword evidence="2 7" id="KW-0963">Cytoplasm</keyword>
<dbReference type="Gene3D" id="2.40.50.140">
    <property type="entry name" value="Nucleic acid-binding proteins"/>
    <property type="match status" value="1"/>
</dbReference>
<dbReference type="InterPro" id="IPR022966">
    <property type="entry name" value="RNase_II/R_CS"/>
</dbReference>
<dbReference type="SMART" id="SM00955">
    <property type="entry name" value="RNB"/>
    <property type="match status" value="1"/>
</dbReference>
<dbReference type="InterPro" id="IPR011805">
    <property type="entry name" value="RNase_R"/>
</dbReference>
<comment type="function">
    <text evidence="7">3'-5' exoribonuclease that releases 5'-nucleoside monophosphates and is involved in maturation of structured RNAs.</text>
</comment>
<comment type="subcellular location">
    <subcellularLocation>
        <location evidence="7">Cytoplasm</location>
    </subcellularLocation>
</comment>
<dbReference type="Pfam" id="PF17876">
    <property type="entry name" value="CSD2"/>
    <property type="match status" value="1"/>
</dbReference>
<dbReference type="Pfam" id="PF00773">
    <property type="entry name" value="RNB"/>
    <property type="match status" value="1"/>
</dbReference>
<dbReference type="NCBIfam" id="TIGR00358">
    <property type="entry name" value="3_prime_RNase"/>
    <property type="match status" value="1"/>
</dbReference>
<evidence type="ECO:0000256" key="3">
    <source>
        <dbReference type="ARBA" id="ARBA00022722"/>
    </source>
</evidence>
<dbReference type="CDD" id="cd04471">
    <property type="entry name" value="S1_RNase_R"/>
    <property type="match status" value="1"/>
</dbReference>
<name>A0A5A7MTK2_9PROT</name>
<dbReference type="NCBIfam" id="TIGR02063">
    <property type="entry name" value="RNase_R"/>
    <property type="match status" value="1"/>
</dbReference>
<dbReference type="PANTHER" id="PTHR23355:SF9">
    <property type="entry name" value="DIS3-LIKE EXONUCLEASE 2"/>
    <property type="match status" value="1"/>
</dbReference>
<proteinExistence type="inferred from homology"/>
<dbReference type="HAMAP" id="MF_01895">
    <property type="entry name" value="RNase_R"/>
    <property type="match status" value="1"/>
</dbReference>
<evidence type="ECO:0000256" key="8">
    <source>
        <dbReference type="SAM" id="MobiDB-lite"/>
    </source>
</evidence>
<evidence type="ECO:0000256" key="2">
    <source>
        <dbReference type="ARBA" id="ARBA00022490"/>
    </source>
</evidence>
<feature type="domain" description="S1 motif" evidence="9">
    <location>
        <begin position="641"/>
        <end position="722"/>
    </location>
</feature>
<dbReference type="RefSeq" id="WP_150000641.1">
    <property type="nucleotide sequence ID" value="NZ_BKCL01000005.1"/>
</dbReference>
<dbReference type="GO" id="GO:0005829">
    <property type="term" value="C:cytosol"/>
    <property type="evidence" value="ECO:0007669"/>
    <property type="project" value="TreeGrafter"/>
</dbReference>
<dbReference type="GO" id="GO:0008859">
    <property type="term" value="F:exoribonuclease II activity"/>
    <property type="evidence" value="ECO:0007669"/>
    <property type="project" value="UniProtKB-UniRule"/>
</dbReference>
<dbReference type="InterPro" id="IPR004476">
    <property type="entry name" value="RNase_II/RNase_R"/>
</dbReference>
<evidence type="ECO:0000256" key="1">
    <source>
        <dbReference type="ARBA" id="ARBA00001849"/>
    </source>
</evidence>
<keyword evidence="5 7" id="KW-0269">Exonuclease</keyword>
<dbReference type="InterPro" id="IPR040476">
    <property type="entry name" value="CSD2"/>
</dbReference>
<organism evidence="10 11">
    <name type="scientific">Iodidimonas gelatinilytica</name>
    <dbReference type="NCBI Taxonomy" id="1236966"/>
    <lineage>
        <taxon>Bacteria</taxon>
        <taxon>Pseudomonadati</taxon>
        <taxon>Pseudomonadota</taxon>
        <taxon>Alphaproteobacteria</taxon>
        <taxon>Iodidimonadales</taxon>
        <taxon>Iodidimonadaceae</taxon>
        <taxon>Iodidimonas</taxon>
    </lineage>
</organism>
<evidence type="ECO:0000256" key="4">
    <source>
        <dbReference type="ARBA" id="ARBA00022801"/>
    </source>
</evidence>
<evidence type="ECO:0000256" key="5">
    <source>
        <dbReference type="ARBA" id="ARBA00022839"/>
    </source>
</evidence>
<evidence type="ECO:0000256" key="7">
    <source>
        <dbReference type="HAMAP-Rule" id="MF_01895"/>
    </source>
</evidence>
<protein>
    <recommendedName>
        <fullName evidence="7">Ribonuclease R</fullName>
        <shortName evidence="7">RNase R</shortName>
        <ecNumber evidence="7">3.1.13.1</ecNumber>
    </recommendedName>
</protein>
<dbReference type="Proteomes" id="UP000322084">
    <property type="component" value="Unassembled WGS sequence"/>
</dbReference>
<keyword evidence="4 7" id="KW-0378">Hydrolase</keyword>
<dbReference type="PANTHER" id="PTHR23355">
    <property type="entry name" value="RIBONUCLEASE"/>
    <property type="match status" value="1"/>
</dbReference>
<dbReference type="InterPro" id="IPR050180">
    <property type="entry name" value="RNR_Ribonuclease"/>
</dbReference>
<keyword evidence="3 7" id="KW-0540">Nuclease</keyword>
<dbReference type="PROSITE" id="PS50126">
    <property type="entry name" value="S1"/>
    <property type="match status" value="1"/>
</dbReference>
<sequence>MSKAPTDRKSTLPSKADILQFLESSDEKITKREIARAFSVKGSDRIELKHRLREMVEDGVIERDSSKTLRPAGRLPSVTVVDITGPDAFGDVLARPANWHSDAPVPKIYLSDGKMRGKTRALGRGDRALVRLTLLEDQQSYSASIIKVLEGSTKQMLGVFHGSDLGGRVVPIDKKARDELLIDQGDVAGALDGELVTADLLPRRHDQQRGLKPARIVERHGDVSQTKQISLIAIHQYDLPTEFSKEALAEARAARPAPFDGREDLRDIPLITIDPSDARDHDDAVFAEPDTDTANPGGWHVIVAIADVAYYVRPNSALDRDARLRGNSAYFPDRVVPMLPEELSTDLCSLRPGEDRPCMAVHMWFDAHGQKLRHRFVRGVMRSAANISYEEVQGAMDGNPSSKAAPLLDLVLKPLYAAHDAITEARDERSPLEIQSDEKKILLDKDGEIAEIVPRVPLRAHRVIEDLMVWANVCAAETLEQKRMACMYRVHEEPAMDKVEALRDFLGTLDYKLARSQILSPRMFNKVLEKFRDTPHAILINQVVLRSQTQAYYSPENKGHFGLALTRYAHFTSPIRRYADLLVHRGLIRALGFGDDGLHDSEVDAMGDLGEAISQTERRAMAAERDSVDRYLAAFLAGRIGHSFKGRISGVTRFGLFVTLMPSGGDGLVPVSTMGSDFYQYEEHQHALVGQRHGQIYRLGDVVDVRLSEAQPISGGLKLELVNEPNRNGKPSSGRPYKKHSAGPHKPGTAPKAGRDKAKRKPGGKGKAKPGRHRKSAQ</sequence>
<feature type="compositionally biased region" description="Basic residues" evidence="8">
    <location>
        <begin position="757"/>
        <end position="778"/>
    </location>
</feature>
<keyword evidence="6 7" id="KW-0694">RNA-binding</keyword>